<keyword evidence="1" id="KW-1133">Transmembrane helix</keyword>
<keyword evidence="1" id="KW-0812">Transmembrane</keyword>
<accession>A0AA86QG07</accession>
<name>A0AA86QG07_9EUKA</name>
<keyword evidence="4" id="KW-1185">Reference proteome</keyword>
<organism evidence="2">
    <name type="scientific">Hexamita inflata</name>
    <dbReference type="NCBI Taxonomy" id="28002"/>
    <lineage>
        <taxon>Eukaryota</taxon>
        <taxon>Metamonada</taxon>
        <taxon>Diplomonadida</taxon>
        <taxon>Hexamitidae</taxon>
        <taxon>Hexamitinae</taxon>
        <taxon>Hexamita</taxon>
    </lineage>
</organism>
<dbReference type="Proteomes" id="UP001642409">
    <property type="component" value="Unassembled WGS sequence"/>
</dbReference>
<evidence type="ECO:0000313" key="2">
    <source>
        <dbReference type="EMBL" id="CAI9957383.1"/>
    </source>
</evidence>
<proteinExistence type="predicted"/>
<dbReference type="EMBL" id="CAXDID020000442">
    <property type="protein sequence ID" value="CAL6092157.1"/>
    <property type="molecule type" value="Genomic_DNA"/>
</dbReference>
<sequence length="2173" mass="235921">MLCLINVYSVNHVNNTNNIKQKQTIVYYTDNTWSTISADNCVATTGGKYKVQDYRRYCDQCNAAPSPIYFIHSNLECNISSCQYSEVTNKYYDATLQNPVCLSSCPAGYYSDVFGACNPSCATHSYEVKTGAQTLFCFATNSCPGYFIVDLIANVDTNFYKQCVIDCPAVNPYRYNKECKKSCPSFTESINGLKDCYATCQFSYVEVSDGQGGTIQQCVESCPSTGTKPYGVPTSGKLKCVATCPPLAEKYIDTDGITCLSACTGDAAVSIDQTRCDLQCLFKMVGSVRTCVSSCPVDEIFKILKENTILTRYSRFMCTADCTTQTVDATKKYIQSGLNLTCVAVSGSDPTTEGYISLTVGTPAVTAGIYYKKCPSSTPYLDGSAALLFQSLKRCVSQCAASNAYEENGVCTATCSQSSYINTTDPVQILTCVSYSCRSFYIVNTTDSQKQCVTACSGLNMYLDGMECKKSCPFYADSDLGLKICKASCLGFFEEVIDPTNPANKIRRCLLSCSMSLGGLKLVSIGNNCSAQCSNAATYAVPDPRIYLDYDGITCTASCAVFSSVAKTSCNPTCWYYNDGTSNICTTTPKTCPSTKPFAQQIAFDIYLCVSTCPVGQDFLFSAFNLTCIPGCTVAYVEVLVGAITGYVCQQSCPASTPFYSSALYQSLPKCVATCLPGFILGNSCKTLLSDCSTTNYQLVTVNTVNEKYCVSTCPQFKINRGSGTYQCVSSCSLPTGDAIQFIFIEGNECKQSCPMYYENGADKTCISLGCNLFYLVPDPLSASTIKNCSLQCQYVNGAQCVTSCSVYDVDQYTCVAGCSGDKVFRTSAKTQCDDQCWYYNDGTDNICVGTGASAFACPSNKPFKTLHPGSLTRYKCSASCSTFFVDSLQTMVCLLAAPVTGKYTVHTVSTVTVYVHHVSCPQSIPFSNLEPTQLYQTLPKCVAACSTSTYIYIDGYDCASTCANGFKLVNANKLCTTCPGYYIASSPPECVDACPTSKPFRRAFECITQAQALADTVNCAFYTTVLPITPSSLYECQSTCSYYEIQSIPSMKRCVPNCVLLSQKTVLTAPGVYKCVSSCAAEPTYKYLDLDGINCASSCVQYSFDLSSCAQNCWFSQETVPVLGSVQQCVQTPLTCPPPKPYKKKTGLVFECLSSCTGLAGNEFVISATDLTCIQCTGPRPGYTVLGSGALQCQQVCPSDKMYSGPSTSYGVKECVSVCPNTDRYAEISLVCSTTCASGSYVNTTAVQILTCTEIACKGYYITNTTSNLKQCVEQCDGDYNFISVADGKECLRTCPQFIQGQISNVCINPADCNSYIEVPDYNAATIKKCVNFCPQYSLDGKCVSTCLGTAKQFLSDDGFSCTLNCPDGVWLNGTENQCNSNCWYYMSGSQKTCVDQSNPLNYNCKPTMRMKIQRTARIQCVADCGANTGADSALIFSDINQFCVDCPSATAGYIPHTFSGVTVNQNICYYSCPDSQPYIDKDNVLAGTVYLCVDTCPNSKRYAETDMSCTATCLSSSYVNNVSNSQILFCTAIPCQSYYITNLTQKECVSMCIAGKMFVNNFECIAQNAAICPYFTQLSNGLKICEVSCNIYYIPGVVVECVTACPLAKPYIANNKCIADCTTEPILKYLSVGQVYCIDYCAGEAALDQLTSQCDLTCQYYIDAASTPPNLKICIQTCNAVKPFILIGKNNRNQCVESCPTGWFSNNLLVCQEFCQGDTSGYITQIQSNTQTAYICLSICPAYRDTTAANLYPALTDGLLQVPLCVSTCPVGYVSEKYNTCQQACNGTPTFGAISINNLDCNDTCYFYTNSSLIKKCLVNDLCVPAYPFYQQFFEGRHECVTNCNVTNIFVNESRHCTDVCTVGGWTTVIIDLISVKVCFKKCPANASYLLDDSVVAGAKHCVPDCGLLFISVDKTQCVSTCPLLCGNQCVSSCAECINPFANTTSGLCVDECSIFQDPKTHSCVDACEHFTNKTCVYTCAEGLQMWNNSCVPDDCILDSDGFCDEERAFAPSTVKVSLNTNQMIATIVIGLVIIISIAGLGWILLNHLKHKVKVSSQDVIVNDLNIWKKVDTLKLGAVPETNIKKNLPVIGGIKKTYIEPQLSSERIFSRAKSAKEEINQKEQSPNIAASLALSQASKSQIKSQTGKLIINLSEEKSEFIDENNDLRLDL</sequence>
<comment type="caution">
    <text evidence="2">The sequence shown here is derived from an EMBL/GenBank/DDBJ whole genome shotgun (WGS) entry which is preliminary data.</text>
</comment>
<protein>
    <submittedName>
        <fullName evidence="2">Uncharacterized protein</fullName>
    </submittedName>
</protein>
<gene>
    <name evidence="2" type="ORF">HINF_LOCUS45028</name>
    <name evidence="3" type="ORF">HINF_LOCUS66130</name>
</gene>
<reference evidence="2" key="1">
    <citation type="submission" date="2023-06" db="EMBL/GenBank/DDBJ databases">
        <authorList>
            <person name="Kurt Z."/>
        </authorList>
    </citation>
    <scope>NUCLEOTIDE SEQUENCE</scope>
</reference>
<evidence type="ECO:0000313" key="3">
    <source>
        <dbReference type="EMBL" id="CAL6092157.1"/>
    </source>
</evidence>
<evidence type="ECO:0000313" key="4">
    <source>
        <dbReference type="Proteomes" id="UP001642409"/>
    </source>
</evidence>
<evidence type="ECO:0000256" key="1">
    <source>
        <dbReference type="SAM" id="Phobius"/>
    </source>
</evidence>
<dbReference type="EMBL" id="CATOUU010000887">
    <property type="protein sequence ID" value="CAI9957383.1"/>
    <property type="molecule type" value="Genomic_DNA"/>
</dbReference>
<feature type="transmembrane region" description="Helical" evidence="1">
    <location>
        <begin position="2026"/>
        <end position="2048"/>
    </location>
</feature>
<keyword evidence="1" id="KW-0472">Membrane</keyword>
<reference evidence="3 4" key="2">
    <citation type="submission" date="2024-07" db="EMBL/GenBank/DDBJ databases">
        <authorList>
            <person name="Akdeniz Z."/>
        </authorList>
    </citation>
    <scope>NUCLEOTIDE SEQUENCE [LARGE SCALE GENOMIC DNA]</scope>
</reference>